<sequence length="104" mass="11186">MFRETALAVDGVASAEWDCNFQFGGGWIRSDVVLEATTEDEAVAVMEDLLRAFAASPDLEDGWSTPMEYVTEDGSIIVSVGNLDGFNGVPNVGEVREHYAITPG</sequence>
<name>A0A7W7QFP5_9PSEU</name>
<proteinExistence type="predicted"/>
<dbReference type="EMBL" id="JACHJQ010000017">
    <property type="protein sequence ID" value="MBB4912815.1"/>
    <property type="molecule type" value="Genomic_DNA"/>
</dbReference>
<reference evidence="1 2" key="1">
    <citation type="submission" date="2020-08" db="EMBL/GenBank/DDBJ databases">
        <title>Genomic Encyclopedia of Type Strains, Phase III (KMG-III): the genomes of soil and plant-associated and newly described type strains.</title>
        <authorList>
            <person name="Whitman W."/>
        </authorList>
    </citation>
    <scope>NUCLEOTIDE SEQUENCE [LARGE SCALE GENOMIC DNA]</scope>
    <source>
        <strain evidence="1 2">CECT 8960</strain>
    </source>
</reference>
<gene>
    <name evidence="1" type="ORF">FHR82_009089</name>
</gene>
<dbReference type="Proteomes" id="UP000520767">
    <property type="component" value="Unassembled WGS sequence"/>
</dbReference>
<evidence type="ECO:0000313" key="2">
    <source>
        <dbReference type="Proteomes" id="UP000520767"/>
    </source>
</evidence>
<dbReference type="AlphaFoldDB" id="A0A7W7QFP5"/>
<dbReference type="RefSeq" id="WP_184816764.1">
    <property type="nucleotide sequence ID" value="NZ_JACHJQ010000017.1"/>
</dbReference>
<comment type="caution">
    <text evidence="1">The sequence shown here is derived from an EMBL/GenBank/DDBJ whole genome shotgun (WGS) entry which is preliminary data.</text>
</comment>
<keyword evidence="2" id="KW-1185">Reference proteome</keyword>
<evidence type="ECO:0000313" key="1">
    <source>
        <dbReference type="EMBL" id="MBB4912815.1"/>
    </source>
</evidence>
<accession>A0A7W7QFP5</accession>
<protein>
    <submittedName>
        <fullName evidence="1">Uncharacterized protein</fullName>
    </submittedName>
</protein>
<organism evidence="1 2">
    <name type="scientific">Actinophytocola algeriensis</name>
    <dbReference type="NCBI Taxonomy" id="1768010"/>
    <lineage>
        <taxon>Bacteria</taxon>
        <taxon>Bacillati</taxon>
        <taxon>Actinomycetota</taxon>
        <taxon>Actinomycetes</taxon>
        <taxon>Pseudonocardiales</taxon>
        <taxon>Pseudonocardiaceae</taxon>
    </lineage>
</organism>